<reference evidence="3 4" key="1">
    <citation type="journal article" date="2023" name="Insect Mol. Biol.">
        <title>Genome sequencing provides insights into the evolution of gene families encoding plant cell wall-degrading enzymes in longhorned beetles.</title>
        <authorList>
            <person name="Shin N.R."/>
            <person name="Okamura Y."/>
            <person name="Kirsch R."/>
            <person name="Pauchet Y."/>
        </authorList>
    </citation>
    <scope>NUCLEOTIDE SEQUENCE [LARGE SCALE GENOMIC DNA]</scope>
    <source>
        <strain evidence="3">EAD_L_NR</strain>
    </source>
</reference>
<dbReference type="InterPro" id="IPR011990">
    <property type="entry name" value="TPR-like_helical_dom_sf"/>
</dbReference>
<evidence type="ECO:0000256" key="2">
    <source>
        <dbReference type="SAM" id="MobiDB-lite"/>
    </source>
</evidence>
<comment type="caution">
    <text evidence="3">The sequence shown here is derived from an EMBL/GenBank/DDBJ whole genome shotgun (WGS) entry which is preliminary data.</text>
</comment>
<organism evidence="3 4">
    <name type="scientific">Exocentrus adspersus</name>
    <dbReference type="NCBI Taxonomy" id="1586481"/>
    <lineage>
        <taxon>Eukaryota</taxon>
        <taxon>Metazoa</taxon>
        <taxon>Ecdysozoa</taxon>
        <taxon>Arthropoda</taxon>
        <taxon>Hexapoda</taxon>
        <taxon>Insecta</taxon>
        <taxon>Pterygota</taxon>
        <taxon>Neoptera</taxon>
        <taxon>Endopterygota</taxon>
        <taxon>Coleoptera</taxon>
        <taxon>Polyphaga</taxon>
        <taxon>Cucujiformia</taxon>
        <taxon>Chrysomeloidea</taxon>
        <taxon>Cerambycidae</taxon>
        <taxon>Lamiinae</taxon>
        <taxon>Acanthocinini</taxon>
        <taxon>Exocentrus</taxon>
    </lineage>
</organism>
<dbReference type="InterPro" id="IPR019734">
    <property type="entry name" value="TPR_rpt"/>
</dbReference>
<dbReference type="InterPro" id="IPR052769">
    <property type="entry name" value="TPR_domain_protein"/>
</dbReference>
<feature type="repeat" description="TPR" evidence="1">
    <location>
        <begin position="192"/>
        <end position="225"/>
    </location>
</feature>
<proteinExistence type="predicted"/>
<evidence type="ECO:0000256" key="1">
    <source>
        <dbReference type="PROSITE-ProRule" id="PRU00339"/>
    </source>
</evidence>
<dbReference type="PANTHER" id="PTHR46014:SF1">
    <property type="entry name" value="TETRATRICOPEPTIDE REPEAT PROTEIN 1"/>
    <property type="match status" value="1"/>
</dbReference>
<dbReference type="PANTHER" id="PTHR46014">
    <property type="entry name" value="TETRATRICOPEPTIDE REPEAT PROTEIN 1"/>
    <property type="match status" value="1"/>
</dbReference>
<dbReference type="PROSITE" id="PS50293">
    <property type="entry name" value="TPR_REGION"/>
    <property type="match status" value="1"/>
</dbReference>
<dbReference type="SUPFAM" id="SSF48452">
    <property type="entry name" value="TPR-like"/>
    <property type="match status" value="1"/>
</dbReference>
<gene>
    <name evidence="3" type="ORF">NQ315_017270</name>
</gene>
<accession>A0AAV8VFE7</accession>
<feature type="region of interest" description="Disordered" evidence="2">
    <location>
        <begin position="1"/>
        <end position="25"/>
    </location>
</feature>
<dbReference type="EMBL" id="JANEYG010000107">
    <property type="protein sequence ID" value="KAJ8912939.1"/>
    <property type="molecule type" value="Genomic_DNA"/>
</dbReference>
<keyword evidence="1" id="KW-0802">TPR repeat</keyword>
<evidence type="ECO:0008006" key="5">
    <source>
        <dbReference type="Google" id="ProtNLM"/>
    </source>
</evidence>
<dbReference type="SMART" id="SM00028">
    <property type="entry name" value="TPR"/>
    <property type="match status" value="3"/>
</dbReference>
<dbReference type="Proteomes" id="UP001159042">
    <property type="component" value="Unassembled WGS sequence"/>
</dbReference>
<evidence type="ECO:0000313" key="3">
    <source>
        <dbReference type="EMBL" id="KAJ8912939.1"/>
    </source>
</evidence>
<dbReference type="PROSITE" id="PS50005">
    <property type="entry name" value="TPR"/>
    <property type="match status" value="1"/>
</dbReference>
<sequence>MSGITDAEAASSNKPESVQKIHKNESVISDITKDMESQCTLKTLSDNDQQSKCTQQEIEENCSIAEATEDWEKNSDVREDCKQEELLRNEFDDYVDEEQLKILEVGLSEDEIQSRYKEAQDLKAIGNDQFKDTKYRETILTYTNALKLCPIKYTKDRSILYANRAASKSKIDRKQSAIDDCSKAIELNDKYTKVYLRRAKLYEETEKLDEALEDYKKILTYDPDNGEALKAVYRLPPLIQERNEKLKTEMLGKLKDLGNVILKPFGLSTDNFQLTQDPTSGGYSVNFTQNK</sequence>
<protein>
    <recommendedName>
        <fullName evidence="5">Tetratricopeptide repeat protein 1</fullName>
    </recommendedName>
</protein>
<name>A0AAV8VFE7_9CUCU</name>
<keyword evidence="4" id="KW-1185">Reference proteome</keyword>
<evidence type="ECO:0000313" key="4">
    <source>
        <dbReference type="Proteomes" id="UP001159042"/>
    </source>
</evidence>
<dbReference type="Gene3D" id="1.25.40.10">
    <property type="entry name" value="Tetratricopeptide repeat domain"/>
    <property type="match status" value="1"/>
</dbReference>
<dbReference type="AlphaFoldDB" id="A0AAV8VFE7"/>
<dbReference type="Pfam" id="PF00515">
    <property type="entry name" value="TPR_1"/>
    <property type="match status" value="1"/>
</dbReference>